<keyword evidence="4 6" id="KW-0472">Membrane</keyword>
<evidence type="ECO:0000256" key="6">
    <source>
        <dbReference type="SAM" id="Phobius"/>
    </source>
</evidence>
<dbReference type="RefSeq" id="XP_037147715.1">
    <property type="nucleotide sequence ID" value="XM_037296534.1"/>
</dbReference>
<gene>
    <name evidence="8" type="ORF">HO133_005626</name>
</gene>
<feature type="domain" description="Rhodopsin" evidence="7">
    <location>
        <begin position="134"/>
        <end position="224"/>
    </location>
</feature>
<feature type="transmembrane region" description="Helical" evidence="6">
    <location>
        <begin position="102"/>
        <end position="123"/>
    </location>
</feature>
<evidence type="ECO:0000313" key="8">
    <source>
        <dbReference type="EMBL" id="KAF6218280.1"/>
    </source>
</evidence>
<keyword evidence="9" id="KW-1185">Reference proteome</keyword>
<reference evidence="8 9" key="1">
    <citation type="journal article" date="2020" name="Genomics">
        <title>Complete, high-quality genomes from long-read metagenomic sequencing of two wolf lichen thalli reveals enigmatic genome architecture.</title>
        <authorList>
            <person name="McKenzie S.K."/>
            <person name="Walston R.F."/>
            <person name="Allen J.L."/>
        </authorList>
    </citation>
    <scope>NUCLEOTIDE SEQUENCE [LARGE SCALE GENOMIC DNA]</scope>
    <source>
        <strain evidence="8">WasteWater1</strain>
    </source>
</reference>
<evidence type="ECO:0000256" key="1">
    <source>
        <dbReference type="ARBA" id="ARBA00004141"/>
    </source>
</evidence>
<proteinExistence type="inferred from homology"/>
<evidence type="ECO:0000259" key="7">
    <source>
        <dbReference type="Pfam" id="PF20684"/>
    </source>
</evidence>
<dbReference type="AlphaFoldDB" id="A0A8H6C793"/>
<accession>A0A8H6C793</accession>
<evidence type="ECO:0000313" key="9">
    <source>
        <dbReference type="Proteomes" id="UP000593566"/>
    </source>
</evidence>
<comment type="caution">
    <text evidence="8">The sequence shown here is derived from an EMBL/GenBank/DDBJ whole genome shotgun (WGS) entry which is preliminary data.</text>
</comment>
<dbReference type="Pfam" id="PF20684">
    <property type="entry name" value="Fung_rhodopsin"/>
    <property type="match status" value="2"/>
</dbReference>
<feature type="transmembrane region" description="Helical" evidence="6">
    <location>
        <begin position="60"/>
        <end position="82"/>
    </location>
</feature>
<organism evidence="8 9">
    <name type="scientific">Letharia lupina</name>
    <dbReference type="NCBI Taxonomy" id="560253"/>
    <lineage>
        <taxon>Eukaryota</taxon>
        <taxon>Fungi</taxon>
        <taxon>Dikarya</taxon>
        <taxon>Ascomycota</taxon>
        <taxon>Pezizomycotina</taxon>
        <taxon>Lecanoromycetes</taxon>
        <taxon>OSLEUM clade</taxon>
        <taxon>Lecanoromycetidae</taxon>
        <taxon>Lecanorales</taxon>
        <taxon>Lecanorineae</taxon>
        <taxon>Parmeliaceae</taxon>
        <taxon>Letharia</taxon>
    </lineage>
</organism>
<dbReference type="PANTHER" id="PTHR33048:SF47">
    <property type="entry name" value="INTEGRAL MEMBRANE PROTEIN-RELATED"/>
    <property type="match status" value="1"/>
</dbReference>
<dbReference type="PANTHER" id="PTHR33048">
    <property type="entry name" value="PTH11-LIKE INTEGRAL MEMBRANE PROTEIN (AFU_ORTHOLOGUE AFUA_5G11245)"/>
    <property type="match status" value="1"/>
</dbReference>
<dbReference type="InterPro" id="IPR052337">
    <property type="entry name" value="SAT4-like"/>
</dbReference>
<keyword evidence="2 6" id="KW-0812">Transmembrane</keyword>
<feature type="transmembrane region" description="Helical" evidence="6">
    <location>
        <begin position="23"/>
        <end position="48"/>
    </location>
</feature>
<feature type="transmembrane region" description="Helical" evidence="6">
    <location>
        <begin position="196"/>
        <end position="221"/>
    </location>
</feature>
<evidence type="ECO:0000256" key="3">
    <source>
        <dbReference type="ARBA" id="ARBA00022989"/>
    </source>
</evidence>
<evidence type="ECO:0000256" key="2">
    <source>
        <dbReference type="ARBA" id="ARBA00022692"/>
    </source>
</evidence>
<keyword evidence="3 6" id="KW-1133">Transmembrane helix</keyword>
<evidence type="ECO:0000256" key="5">
    <source>
        <dbReference type="ARBA" id="ARBA00038359"/>
    </source>
</evidence>
<dbReference type="GeneID" id="59334031"/>
<evidence type="ECO:0000256" key="4">
    <source>
        <dbReference type="ARBA" id="ARBA00023136"/>
    </source>
</evidence>
<dbReference type="InterPro" id="IPR049326">
    <property type="entry name" value="Rhodopsin_dom_fungi"/>
</dbReference>
<dbReference type="EMBL" id="JACCJB010000022">
    <property type="protein sequence ID" value="KAF6218280.1"/>
    <property type="molecule type" value="Genomic_DNA"/>
</dbReference>
<dbReference type="GO" id="GO:0016020">
    <property type="term" value="C:membrane"/>
    <property type="evidence" value="ECO:0007669"/>
    <property type="project" value="UniProtKB-SubCell"/>
</dbReference>
<comment type="similarity">
    <text evidence="5">Belongs to the SAT4 family.</text>
</comment>
<protein>
    <recommendedName>
        <fullName evidence="7">Rhodopsin domain-containing protein</fullName>
    </recommendedName>
</protein>
<dbReference type="Proteomes" id="UP000593566">
    <property type="component" value="Unassembled WGS sequence"/>
</dbReference>
<sequence length="327" mass="36102">MTASPGHAAPLRPKPGPNGSNTLYPTILATVILCSILTTVFAAARLIAKRLTSTYGLEDYMLMMAWVASVAFDFCLLAAGLAGLGHHVWYLQKPQYVNLAQYAWALELLYTPAIWLAKASLLLQLIRIFTPMNAVNILSDFLNLLLPIWATWHLQMATKRKAGITAIFATGLLAFVSSICRLVYSTHIISSPDVSYIIAQTALWGLAEIATIILCTCFPMMPRFVKLITDRCSSPKSSSPSRIPNVRRLKIVKVGNAQTSIGISSGAPQEEEDIAWLKSPYQHLGEEGNYRSEREDVVRDLGTMRTVDIEMATWDQLNARSRVASMV</sequence>
<feature type="transmembrane region" description="Helical" evidence="6">
    <location>
        <begin position="164"/>
        <end position="184"/>
    </location>
</feature>
<feature type="domain" description="Rhodopsin" evidence="7">
    <location>
        <begin position="44"/>
        <end position="130"/>
    </location>
</feature>
<name>A0A8H6C793_9LECA</name>
<comment type="subcellular location">
    <subcellularLocation>
        <location evidence="1">Membrane</location>
        <topology evidence="1">Multi-pass membrane protein</topology>
    </subcellularLocation>
</comment>